<dbReference type="InterPro" id="IPR003594">
    <property type="entry name" value="HATPase_dom"/>
</dbReference>
<dbReference type="Gene3D" id="3.30.565.10">
    <property type="entry name" value="Histidine kinase-like ATPase, C-terminal domain"/>
    <property type="match status" value="1"/>
</dbReference>
<evidence type="ECO:0000313" key="2">
    <source>
        <dbReference type="EMBL" id="MCQ8105282.1"/>
    </source>
</evidence>
<accession>A0ABT1TII5</accession>
<dbReference type="PROSITE" id="PS50109">
    <property type="entry name" value="HIS_KIN"/>
    <property type="match status" value="1"/>
</dbReference>
<name>A0ABT1TII5_9GAMM</name>
<evidence type="ECO:0000313" key="3">
    <source>
        <dbReference type="Proteomes" id="UP001524499"/>
    </source>
</evidence>
<sequence>MISGEKQDALFPLILGSTVHDIKNSLGILLSLIQQISVKHAAEPLDEIRQLEFEANRINHSLMQLLVMYKIDSNKFSLTEDEYAALDLINEAKAQQDPFSRLQNIDVRIECDEDLLCYCDYQQISNALGTVLNNAQRYSHGAVLISASEADGYLRFCIEDDGQGYPPHLLRADLSNPAEVDWVRGNTGLGLYFVAAIAGFHKNRDKIGFVEIDNHSRLGGARFCLYLP</sequence>
<organism evidence="2 3">
    <name type="scientific">Methylomonas subterranea</name>
    <dbReference type="NCBI Taxonomy" id="2952225"/>
    <lineage>
        <taxon>Bacteria</taxon>
        <taxon>Pseudomonadati</taxon>
        <taxon>Pseudomonadota</taxon>
        <taxon>Gammaproteobacteria</taxon>
        <taxon>Methylococcales</taxon>
        <taxon>Methylococcaceae</taxon>
        <taxon>Methylomonas</taxon>
    </lineage>
</organism>
<dbReference type="InterPro" id="IPR036890">
    <property type="entry name" value="HATPase_C_sf"/>
</dbReference>
<keyword evidence="2" id="KW-0808">Transferase</keyword>
<evidence type="ECO:0000259" key="1">
    <source>
        <dbReference type="PROSITE" id="PS50109"/>
    </source>
</evidence>
<feature type="domain" description="Histidine kinase" evidence="1">
    <location>
        <begin position="17"/>
        <end position="228"/>
    </location>
</feature>
<dbReference type="EMBL" id="JANIBJ010000027">
    <property type="protein sequence ID" value="MCQ8105282.1"/>
    <property type="molecule type" value="Genomic_DNA"/>
</dbReference>
<dbReference type="PANTHER" id="PTHR45569">
    <property type="entry name" value="SENSOR PROTEIN KDPD"/>
    <property type="match status" value="1"/>
</dbReference>
<dbReference type="InterPro" id="IPR052023">
    <property type="entry name" value="Histidine_kinase_KdpD"/>
</dbReference>
<dbReference type="GO" id="GO:0016301">
    <property type="term" value="F:kinase activity"/>
    <property type="evidence" value="ECO:0007669"/>
    <property type="project" value="UniProtKB-KW"/>
</dbReference>
<dbReference type="SUPFAM" id="SSF55874">
    <property type="entry name" value="ATPase domain of HSP90 chaperone/DNA topoisomerase II/histidine kinase"/>
    <property type="match status" value="1"/>
</dbReference>
<comment type="caution">
    <text evidence="2">The sequence shown here is derived from an EMBL/GenBank/DDBJ whole genome shotgun (WGS) entry which is preliminary data.</text>
</comment>
<dbReference type="PANTHER" id="PTHR45569:SF1">
    <property type="entry name" value="SENSOR PROTEIN KDPD"/>
    <property type="match status" value="1"/>
</dbReference>
<reference evidence="2 3" key="1">
    <citation type="submission" date="2022-07" db="EMBL/GenBank/DDBJ databases">
        <title>Methylomonas rivi sp. nov., Methylomonas rosea sp. nov., Methylomonas aureus sp. nov. and Methylomonas subterranea sp. nov., four novel methanotrophs isolated from a freshwater creek and the deep terrestrial subsurface.</title>
        <authorList>
            <person name="Abin C."/>
            <person name="Sankaranarayanan K."/>
            <person name="Garner C."/>
            <person name="Sindelar R."/>
            <person name="Kotary K."/>
            <person name="Garner R."/>
            <person name="Barclay S."/>
            <person name="Lawson P."/>
            <person name="Krumholz L."/>
        </authorList>
    </citation>
    <scope>NUCLEOTIDE SEQUENCE [LARGE SCALE GENOMIC DNA]</scope>
    <source>
        <strain evidence="2 3">SURF-2</strain>
    </source>
</reference>
<proteinExistence type="predicted"/>
<keyword evidence="2" id="KW-0418">Kinase</keyword>
<protein>
    <submittedName>
        <fullName evidence="2">HAMP domain-containing histidine kinase</fullName>
    </submittedName>
</protein>
<dbReference type="InterPro" id="IPR005467">
    <property type="entry name" value="His_kinase_dom"/>
</dbReference>
<keyword evidence="3" id="KW-1185">Reference proteome</keyword>
<gene>
    <name evidence="2" type="ORF">NP590_14295</name>
</gene>
<dbReference type="Proteomes" id="UP001524499">
    <property type="component" value="Unassembled WGS sequence"/>
</dbReference>
<dbReference type="RefSeq" id="WP_256603215.1">
    <property type="nucleotide sequence ID" value="NZ_JANIBJ010000027.1"/>
</dbReference>
<dbReference type="Pfam" id="PF02518">
    <property type="entry name" value="HATPase_c"/>
    <property type="match status" value="1"/>
</dbReference>